<dbReference type="Pfam" id="PF13521">
    <property type="entry name" value="AAA_28"/>
    <property type="match status" value="1"/>
</dbReference>
<evidence type="ECO:0000313" key="2">
    <source>
        <dbReference type="EMBL" id="KAF2823710.1"/>
    </source>
</evidence>
<feature type="domain" description="NadR/Ttd14 AAA" evidence="1">
    <location>
        <begin position="4"/>
        <end position="194"/>
    </location>
</feature>
<name>A0A6A6ZRI0_9PLEO</name>
<accession>A0A6A6ZRI0</accession>
<dbReference type="Proteomes" id="UP000799424">
    <property type="component" value="Unassembled WGS sequence"/>
</dbReference>
<dbReference type="AlphaFoldDB" id="A0A6A6ZRI0"/>
<organism evidence="2 3">
    <name type="scientific">Ophiobolus disseminans</name>
    <dbReference type="NCBI Taxonomy" id="1469910"/>
    <lineage>
        <taxon>Eukaryota</taxon>
        <taxon>Fungi</taxon>
        <taxon>Dikarya</taxon>
        <taxon>Ascomycota</taxon>
        <taxon>Pezizomycotina</taxon>
        <taxon>Dothideomycetes</taxon>
        <taxon>Pleosporomycetidae</taxon>
        <taxon>Pleosporales</taxon>
        <taxon>Pleosporineae</taxon>
        <taxon>Phaeosphaeriaceae</taxon>
        <taxon>Ophiobolus</taxon>
    </lineage>
</organism>
<evidence type="ECO:0000313" key="3">
    <source>
        <dbReference type="Proteomes" id="UP000799424"/>
    </source>
</evidence>
<dbReference type="EMBL" id="MU006231">
    <property type="protein sequence ID" value="KAF2823710.1"/>
    <property type="molecule type" value="Genomic_DNA"/>
</dbReference>
<reference evidence="2" key="1">
    <citation type="journal article" date="2020" name="Stud. Mycol.">
        <title>101 Dothideomycetes genomes: a test case for predicting lifestyles and emergence of pathogens.</title>
        <authorList>
            <person name="Haridas S."/>
            <person name="Albert R."/>
            <person name="Binder M."/>
            <person name="Bloem J."/>
            <person name="Labutti K."/>
            <person name="Salamov A."/>
            <person name="Andreopoulos B."/>
            <person name="Baker S."/>
            <person name="Barry K."/>
            <person name="Bills G."/>
            <person name="Bluhm B."/>
            <person name="Cannon C."/>
            <person name="Castanera R."/>
            <person name="Culley D."/>
            <person name="Daum C."/>
            <person name="Ezra D."/>
            <person name="Gonzalez J."/>
            <person name="Henrissat B."/>
            <person name="Kuo A."/>
            <person name="Liang C."/>
            <person name="Lipzen A."/>
            <person name="Lutzoni F."/>
            <person name="Magnuson J."/>
            <person name="Mondo S."/>
            <person name="Nolan M."/>
            <person name="Ohm R."/>
            <person name="Pangilinan J."/>
            <person name="Park H.-J."/>
            <person name="Ramirez L."/>
            <person name="Alfaro M."/>
            <person name="Sun H."/>
            <person name="Tritt A."/>
            <person name="Yoshinaga Y."/>
            <person name="Zwiers L.-H."/>
            <person name="Turgeon B."/>
            <person name="Goodwin S."/>
            <person name="Spatafora J."/>
            <person name="Crous P."/>
            <person name="Grigoriev I."/>
        </authorList>
    </citation>
    <scope>NUCLEOTIDE SEQUENCE</scope>
    <source>
        <strain evidence="2">CBS 113818</strain>
    </source>
</reference>
<evidence type="ECO:0000259" key="1">
    <source>
        <dbReference type="Pfam" id="PF13521"/>
    </source>
</evidence>
<dbReference type="Gene3D" id="3.40.50.300">
    <property type="entry name" value="P-loop containing nucleotide triphosphate hydrolases"/>
    <property type="match status" value="1"/>
</dbReference>
<sequence>MRNIYIIGAQSTGKTTLVDALESRLGIRAAATHEVRARKPPVIREVARTVLKEKGFNREDITTSRARALQLQQHILEAQYTAELETSTSDASSWYICDRSGLDPIVYAKCFVGTEAAAAMLGSRSWLQLESRMKAGIVILCEAGCRWLVDDGIRLMPGDAEEWLRIDDAFRDLLNMRGIDFSIVPKDLADIEERVDLVERLLDASCK</sequence>
<dbReference type="InterPro" id="IPR038727">
    <property type="entry name" value="NadR/Ttd14_AAA_dom"/>
</dbReference>
<protein>
    <recommendedName>
        <fullName evidence="1">NadR/Ttd14 AAA domain-containing protein</fullName>
    </recommendedName>
</protein>
<dbReference type="InterPro" id="IPR027417">
    <property type="entry name" value="P-loop_NTPase"/>
</dbReference>
<keyword evidence="3" id="KW-1185">Reference proteome</keyword>
<gene>
    <name evidence="2" type="ORF">CC86DRAFT_298303</name>
</gene>
<dbReference type="SUPFAM" id="SSF52540">
    <property type="entry name" value="P-loop containing nucleoside triphosphate hydrolases"/>
    <property type="match status" value="1"/>
</dbReference>
<dbReference type="OrthoDB" id="6118920at2759"/>
<proteinExistence type="predicted"/>